<keyword evidence="2" id="KW-1185">Reference proteome</keyword>
<dbReference type="RefSeq" id="XP_070059609.1">
    <property type="nucleotide sequence ID" value="XM_070203508.1"/>
</dbReference>
<evidence type="ECO:0000313" key="2">
    <source>
        <dbReference type="Proteomes" id="UP000094020"/>
    </source>
</evidence>
<organism evidence="1 2">
    <name type="scientific">Kwoniella pini CBS 10737</name>
    <dbReference type="NCBI Taxonomy" id="1296096"/>
    <lineage>
        <taxon>Eukaryota</taxon>
        <taxon>Fungi</taxon>
        <taxon>Dikarya</taxon>
        <taxon>Basidiomycota</taxon>
        <taxon>Agaricomycotina</taxon>
        <taxon>Tremellomycetes</taxon>
        <taxon>Tremellales</taxon>
        <taxon>Cryptococcaceae</taxon>
        <taxon>Kwoniella</taxon>
    </lineage>
</organism>
<proteinExistence type="predicted"/>
<name>A0AAJ8MT23_9TREE</name>
<reference evidence="1" key="2">
    <citation type="submission" date="2024-02" db="EMBL/GenBank/DDBJ databases">
        <title>Comparative genomics of Cryptococcus and Kwoniella reveals pathogenesis evolution and contrasting modes of karyotype evolution via chromosome fusion or intercentromeric recombination.</title>
        <authorList>
            <person name="Coelho M.A."/>
            <person name="David-Palma M."/>
            <person name="Shea T."/>
            <person name="Bowers K."/>
            <person name="McGinley-Smith S."/>
            <person name="Mohammad A.W."/>
            <person name="Gnirke A."/>
            <person name="Yurkov A.M."/>
            <person name="Nowrousian M."/>
            <person name="Sun S."/>
            <person name="Cuomo C.A."/>
            <person name="Heitman J."/>
        </authorList>
    </citation>
    <scope>NUCLEOTIDE SEQUENCE</scope>
    <source>
        <strain evidence="1">CBS 10737</strain>
    </source>
</reference>
<gene>
    <name evidence="1" type="ORF">I206_107368</name>
</gene>
<dbReference type="KEGG" id="kpin:96955787"/>
<accession>A0AAJ8MT23</accession>
<reference evidence="1" key="1">
    <citation type="submission" date="2013-07" db="EMBL/GenBank/DDBJ databases">
        <authorList>
            <consortium name="The Broad Institute Genome Sequencing Platform"/>
            <person name="Cuomo C."/>
            <person name="Litvintseva A."/>
            <person name="Chen Y."/>
            <person name="Heitman J."/>
            <person name="Sun S."/>
            <person name="Springer D."/>
            <person name="Dromer F."/>
            <person name="Young S.K."/>
            <person name="Zeng Q."/>
            <person name="Gargeya S."/>
            <person name="Fitzgerald M."/>
            <person name="Abouelleil A."/>
            <person name="Alvarado L."/>
            <person name="Berlin A.M."/>
            <person name="Chapman S.B."/>
            <person name="Dewar J."/>
            <person name="Goldberg J."/>
            <person name="Griggs A."/>
            <person name="Gujja S."/>
            <person name="Hansen M."/>
            <person name="Howarth C."/>
            <person name="Imamovic A."/>
            <person name="Larimer J."/>
            <person name="McCowan C."/>
            <person name="Murphy C."/>
            <person name="Pearson M."/>
            <person name="Priest M."/>
            <person name="Roberts A."/>
            <person name="Saif S."/>
            <person name="Shea T."/>
            <person name="Sykes S."/>
            <person name="Wortman J."/>
            <person name="Nusbaum C."/>
            <person name="Birren B."/>
        </authorList>
    </citation>
    <scope>NUCLEOTIDE SEQUENCE</scope>
    <source>
        <strain evidence="1">CBS 10737</strain>
    </source>
</reference>
<dbReference type="Proteomes" id="UP000094020">
    <property type="component" value="Chromosome 11"/>
</dbReference>
<evidence type="ECO:0000313" key="1">
    <source>
        <dbReference type="EMBL" id="WWC73401.1"/>
    </source>
</evidence>
<dbReference type="GeneID" id="96955787"/>
<dbReference type="AlphaFoldDB" id="A0AAJ8MT23"/>
<sequence length="71" mass="8019">MRIRIPIPVSEQTAHCALDAKQTSDQFAPLISPDPPRIVFNGPSNMQVRYQTTKSEDLISYPLFFTKSNLP</sequence>
<dbReference type="EMBL" id="CP144529">
    <property type="protein sequence ID" value="WWC73401.1"/>
    <property type="molecule type" value="Genomic_DNA"/>
</dbReference>
<protein>
    <submittedName>
        <fullName evidence="1">Uncharacterized protein</fullName>
    </submittedName>
</protein>